<dbReference type="Gene3D" id="2.130.10.10">
    <property type="entry name" value="YVTN repeat-like/Quinoprotein amine dehydrogenase"/>
    <property type="match status" value="2"/>
</dbReference>
<feature type="domain" description="Cleavage stimulation factor subunit 1 dimerisation" evidence="8">
    <location>
        <begin position="70"/>
        <end position="124"/>
    </location>
</feature>
<evidence type="ECO:0000256" key="6">
    <source>
        <dbReference type="ARBA" id="ARBA00029851"/>
    </source>
</evidence>
<dbReference type="InterPro" id="IPR032028">
    <property type="entry name" value="CSTF1_dimer"/>
</dbReference>
<dbReference type="InterPro" id="IPR036322">
    <property type="entry name" value="WD40_repeat_dom_sf"/>
</dbReference>
<dbReference type="FunFam" id="1.20.960.50:FF:000001">
    <property type="entry name" value="Cleavage stimulation factor subunit 1"/>
    <property type="match status" value="1"/>
</dbReference>
<evidence type="ECO:0000256" key="2">
    <source>
        <dbReference type="ARBA" id="ARBA00022574"/>
    </source>
</evidence>
<keyword evidence="3" id="KW-0507">mRNA processing</keyword>
<evidence type="ECO:0000313" key="10">
    <source>
        <dbReference type="Proteomes" id="UP000014500"/>
    </source>
</evidence>
<dbReference type="Pfam" id="PF16699">
    <property type="entry name" value="CSTF1_dimer"/>
    <property type="match status" value="1"/>
</dbReference>
<dbReference type="FunFam" id="2.130.10.10:FF:000064">
    <property type="entry name" value="Cleavage stimulation factor subunit 1"/>
    <property type="match status" value="1"/>
</dbReference>
<dbReference type="InterPro" id="IPR019775">
    <property type="entry name" value="WD40_repeat_CS"/>
</dbReference>
<dbReference type="EnsemblMetazoa" id="SMAR001686-RA">
    <property type="protein sequence ID" value="SMAR001686-PA"/>
    <property type="gene ID" value="SMAR001686"/>
</dbReference>
<evidence type="ECO:0000256" key="5">
    <source>
        <dbReference type="ARBA" id="ARBA00023242"/>
    </source>
</evidence>
<dbReference type="PROSITE" id="PS00678">
    <property type="entry name" value="WD_REPEATS_1"/>
    <property type="match status" value="1"/>
</dbReference>
<evidence type="ECO:0000313" key="9">
    <source>
        <dbReference type="EnsemblMetazoa" id="SMAR001686-PA"/>
    </source>
</evidence>
<feature type="repeat" description="WD" evidence="7">
    <location>
        <begin position="165"/>
        <end position="199"/>
    </location>
</feature>
<feature type="repeat" description="WD" evidence="7">
    <location>
        <begin position="281"/>
        <end position="315"/>
    </location>
</feature>
<dbReference type="EMBL" id="JH430738">
    <property type="status" value="NOT_ANNOTATED_CDS"/>
    <property type="molecule type" value="Genomic_DNA"/>
</dbReference>
<dbReference type="Gene3D" id="1.20.960.50">
    <property type="entry name" value="Cleavage stimulation factor subunit 1, dimerisation domain"/>
    <property type="match status" value="1"/>
</dbReference>
<comment type="subcellular location">
    <subcellularLocation>
        <location evidence="1">Nucleus</location>
    </subcellularLocation>
</comment>
<dbReference type="InterPro" id="IPR001680">
    <property type="entry name" value="WD40_rpt"/>
</dbReference>
<dbReference type="STRING" id="126957.T1IL66"/>
<dbReference type="PANTHER" id="PTHR44133:SF2">
    <property type="entry name" value="CLEAVAGE STIMULATION FACTOR SUBUNIT 1"/>
    <property type="match status" value="1"/>
</dbReference>
<dbReference type="Pfam" id="PF00400">
    <property type="entry name" value="WD40"/>
    <property type="match status" value="6"/>
</dbReference>
<evidence type="ECO:0000259" key="8">
    <source>
        <dbReference type="Pfam" id="PF16699"/>
    </source>
</evidence>
<dbReference type="SMART" id="SM00320">
    <property type="entry name" value="WD40"/>
    <property type="match status" value="6"/>
</dbReference>
<evidence type="ECO:0000256" key="7">
    <source>
        <dbReference type="PROSITE-ProRule" id="PRU00221"/>
    </source>
</evidence>
<evidence type="ECO:0000256" key="1">
    <source>
        <dbReference type="ARBA" id="ARBA00004123"/>
    </source>
</evidence>
<dbReference type="AlphaFoldDB" id="T1IL66"/>
<keyword evidence="10" id="KW-1185">Reference proteome</keyword>
<dbReference type="Proteomes" id="UP000014500">
    <property type="component" value="Unassembled WGS sequence"/>
</dbReference>
<feature type="repeat" description="WD" evidence="7">
    <location>
        <begin position="454"/>
        <end position="485"/>
    </location>
</feature>
<dbReference type="OMA" id="HTEDYVM"/>
<organism evidence="9 10">
    <name type="scientific">Strigamia maritima</name>
    <name type="common">European centipede</name>
    <name type="synonym">Geophilus maritimus</name>
    <dbReference type="NCBI Taxonomy" id="126957"/>
    <lineage>
        <taxon>Eukaryota</taxon>
        <taxon>Metazoa</taxon>
        <taxon>Ecdysozoa</taxon>
        <taxon>Arthropoda</taxon>
        <taxon>Myriapoda</taxon>
        <taxon>Chilopoda</taxon>
        <taxon>Pleurostigmophora</taxon>
        <taxon>Geophilomorpha</taxon>
        <taxon>Linotaeniidae</taxon>
        <taxon>Strigamia</taxon>
    </lineage>
</organism>
<dbReference type="InterPro" id="IPR044633">
    <property type="entry name" value="CstF1-like"/>
</dbReference>
<dbReference type="FunFam" id="2.130.10.10:FF:001234">
    <property type="entry name" value="Predicted protein"/>
    <property type="match status" value="1"/>
</dbReference>
<reference evidence="9" key="2">
    <citation type="submission" date="2015-02" db="UniProtKB">
        <authorList>
            <consortium name="EnsemblMetazoa"/>
        </authorList>
    </citation>
    <scope>IDENTIFICATION</scope>
</reference>
<keyword evidence="4" id="KW-0677">Repeat</keyword>
<feature type="repeat" description="WD" evidence="7">
    <location>
        <begin position="319"/>
        <end position="360"/>
    </location>
</feature>
<reference evidence="10" key="1">
    <citation type="submission" date="2011-05" db="EMBL/GenBank/DDBJ databases">
        <authorList>
            <person name="Richards S.R."/>
            <person name="Qu J."/>
            <person name="Jiang H."/>
            <person name="Jhangiani S.N."/>
            <person name="Agravi P."/>
            <person name="Goodspeed R."/>
            <person name="Gross S."/>
            <person name="Mandapat C."/>
            <person name="Jackson L."/>
            <person name="Mathew T."/>
            <person name="Pu L."/>
            <person name="Thornton R."/>
            <person name="Saada N."/>
            <person name="Wilczek-Boney K.B."/>
            <person name="Lee S."/>
            <person name="Kovar C."/>
            <person name="Wu Y."/>
            <person name="Scherer S.E."/>
            <person name="Worley K.C."/>
            <person name="Muzny D.M."/>
            <person name="Gibbs R."/>
        </authorList>
    </citation>
    <scope>NUCLEOTIDE SEQUENCE</scope>
    <source>
        <strain evidence="10">Brora</strain>
    </source>
</reference>
<dbReference type="PANTHER" id="PTHR44133">
    <property type="entry name" value="CLEAVAGE STIMULATION FACTOR SUBUNIT 1"/>
    <property type="match status" value="1"/>
</dbReference>
<dbReference type="FunFam" id="2.130.10.10:FF:002475">
    <property type="entry name" value="Predicted protein"/>
    <property type="match status" value="1"/>
</dbReference>
<dbReference type="PROSITE" id="PS50082">
    <property type="entry name" value="WD_REPEATS_2"/>
    <property type="match status" value="6"/>
</dbReference>
<dbReference type="CDD" id="cd00200">
    <property type="entry name" value="WD40"/>
    <property type="match status" value="1"/>
</dbReference>
<dbReference type="InterPro" id="IPR015943">
    <property type="entry name" value="WD40/YVTN_repeat-like_dom_sf"/>
</dbReference>
<dbReference type="PROSITE" id="PS50294">
    <property type="entry name" value="WD_REPEATS_REGION"/>
    <property type="match status" value="2"/>
</dbReference>
<dbReference type="GO" id="GO:0005848">
    <property type="term" value="C:mRNA cleavage stimulating factor complex"/>
    <property type="evidence" value="ECO:0007669"/>
    <property type="project" value="InterPro"/>
</dbReference>
<dbReference type="GO" id="GO:0003723">
    <property type="term" value="F:RNA binding"/>
    <property type="evidence" value="ECO:0007669"/>
    <property type="project" value="TreeGrafter"/>
</dbReference>
<dbReference type="PhylomeDB" id="T1IL66"/>
<keyword evidence="2 7" id="KW-0853">WD repeat</keyword>
<accession>T1IL66</accession>
<dbReference type="GO" id="GO:0031124">
    <property type="term" value="P:mRNA 3'-end processing"/>
    <property type="evidence" value="ECO:0007669"/>
    <property type="project" value="InterPro"/>
</dbReference>
<name>T1IL66_STRMM</name>
<sequence length="492" mass="55213">MSKLSDEPNLPFCLHYGSTHWWQLFQTFLFLRYHAASRQVCLLGWSSVLSERQWSGDYKEYRMPQGSAGVKERETLYRLIISQLFYDGHQTLAVSLSNLVKAHPACSPSDRLLHVVNMGLRIEEDQVEKQKLNSNVMPGIGIDLEYETDVTSNAPEPALYETCYVTSHKAQCRAGAFSSDGQLVATGSVDASIKILDVDRMLAKSSQPAEMTAQESAQQNMESHPVIRTLYDHIEEVTCLEFHPQQQILASGSRDFTVKFFDYSKPSVKRAFKTIHEAEVVRALSFHPSGDFIVVGTQHATLRLYDVNTSQCFVSSIPEDQHKGPITAAKYSPNANMYVTSSKDGDIKIWDGVSNKCVNTFTQAHDGHEVCSVLFSRNSKYVLSSGKDSLVKLWELATSRCLIAYTGAGATGKQSHRTQAVFNHTEDYVMFPDEKTTSLCCWDSRNAARKQLLSLGHNNVVRCIIHSPTGPAFLTCSDDFRARFWYKRALSD</sequence>
<dbReference type="HOGENOM" id="CLU_041619_0_0_1"/>
<protein>
    <recommendedName>
        <fullName evidence="6">Cleavage stimulation factor 50 kDa subunit</fullName>
    </recommendedName>
</protein>
<evidence type="ECO:0000256" key="4">
    <source>
        <dbReference type="ARBA" id="ARBA00022737"/>
    </source>
</evidence>
<feature type="repeat" description="WD" evidence="7">
    <location>
        <begin position="230"/>
        <end position="271"/>
    </location>
</feature>
<feature type="repeat" description="WD" evidence="7">
    <location>
        <begin position="370"/>
        <end position="404"/>
    </location>
</feature>
<dbReference type="eggNOG" id="KOG0640">
    <property type="taxonomic scope" value="Eukaryota"/>
</dbReference>
<proteinExistence type="predicted"/>
<dbReference type="InterPro" id="IPR038184">
    <property type="entry name" value="CSTF1_dimer_sf"/>
</dbReference>
<dbReference type="SUPFAM" id="SSF50978">
    <property type="entry name" value="WD40 repeat-like"/>
    <property type="match status" value="1"/>
</dbReference>
<evidence type="ECO:0000256" key="3">
    <source>
        <dbReference type="ARBA" id="ARBA00022664"/>
    </source>
</evidence>
<keyword evidence="5" id="KW-0539">Nucleus</keyword>